<dbReference type="EMBL" id="CAUYUJ010020863">
    <property type="protein sequence ID" value="CAK0901012.1"/>
    <property type="molecule type" value="Genomic_DNA"/>
</dbReference>
<protein>
    <submittedName>
        <fullName evidence="2">Uncharacterized protein</fullName>
    </submittedName>
</protein>
<sequence length="310" mass="31948">MAVAFRIVLALLPLLSGAIVVKEHPDSTDAKAVEQPQQVALIQQHAAIAAHSSGIPFIATSIQLSLTQIMQPVMEKLHALKEWITEQLTALDKGLNATYAMPSEALELFATKFSTIFVAVDEKLQPITSKLSAASPAIDGLNKVLQATGAPGVADKITEVMDAMSKKAQEYQKTLSSSIAVADGLKNLTKSDWHSAGPKIQELKARLDTGAAAIKAFGDAFQAKVEEALALLAGKLGVEASMFSPVSKAAGDGWQDLVGGSSMLAAGVVSSAQALPPQILEAAPEAKDNSGAAAASALGAFAAAAASLVL</sequence>
<accession>A0ABN9XMT6</accession>
<name>A0ABN9XMT6_9DINO</name>
<feature type="signal peptide" evidence="1">
    <location>
        <begin position="1"/>
        <end position="18"/>
    </location>
</feature>
<dbReference type="Proteomes" id="UP001189429">
    <property type="component" value="Unassembled WGS sequence"/>
</dbReference>
<keyword evidence="1" id="KW-0732">Signal</keyword>
<evidence type="ECO:0000256" key="1">
    <source>
        <dbReference type="SAM" id="SignalP"/>
    </source>
</evidence>
<evidence type="ECO:0000313" key="2">
    <source>
        <dbReference type="EMBL" id="CAK0901012.1"/>
    </source>
</evidence>
<feature type="chain" id="PRO_5045784361" evidence="1">
    <location>
        <begin position="19"/>
        <end position="310"/>
    </location>
</feature>
<keyword evidence="3" id="KW-1185">Reference proteome</keyword>
<organism evidence="2 3">
    <name type="scientific">Prorocentrum cordatum</name>
    <dbReference type="NCBI Taxonomy" id="2364126"/>
    <lineage>
        <taxon>Eukaryota</taxon>
        <taxon>Sar</taxon>
        <taxon>Alveolata</taxon>
        <taxon>Dinophyceae</taxon>
        <taxon>Prorocentrales</taxon>
        <taxon>Prorocentraceae</taxon>
        <taxon>Prorocentrum</taxon>
    </lineage>
</organism>
<gene>
    <name evidence="2" type="ORF">PCOR1329_LOCUS78113</name>
</gene>
<proteinExistence type="predicted"/>
<comment type="caution">
    <text evidence="2">The sequence shown here is derived from an EMBL/GenBank/DDBJ whole genome shotgun (WGS) entry which is preliminary data.</text>
</comment>
<reference evidence="2" key="1">
    <citation type="submission" date="2023-10" db="EMBL/GenBank/DDBJ databases">
        <authorList>
            <person name="Chen Y."/>
            <person name="Shah S."/>
            <person name="Dougan E. K."/>
            <person name="Thang M."/>
            <person name="Chan C."/>
        </authorList>
    </citation>
    <scope>NUCLEOTIDE SEQUENCE [LARGE SCALE GENOMIC DNA]</scope>
</reference>
<evidence type="ECO:0000313" key="3">
    <source>
        <dbReference type="Proteomes" id="UP001189429"/>
    </source>
</evidence>